<accession>A0A6J7R861</accession>
<dbReference type="NCBIfam" id="TIGR03083">
    <property type="entry name" value="maleylpyruvate isomerase family mycothiol-dependent enzyme"/>
    <property type="match status" value="1"/>
</dbReference>
<proteinExistence type="predicted"/>
<dbReference type="GO" id="GO:0046872">
    <property type="term" value="F:metal ion binding"/>
    <property type="evidence" value="ECO:0007669"/>
    <property type="project" value="InterPro"/>
</dbReference>
<evidence type="ECO:0000259" key="1">
    <source>
        <dbReference type="Pfam" id="PF11716"/>
    </source>
</evidence>
<dbReference type="SUPFAM" id="SSF109854">
    <property type="entry name" value="DinB/YfiT-like putative metalloenzymes"/>
    <property type="match status" value="1"/>
</dbReference>
<dbReference type="InterPro" id="IPR024344">
    <property type="entry name" value="MDMPI_metal-binding"/>
</dbReference>
<gene>
    <name evidence="2" type="ORF">UFOPK4098_01080</name>
    <name evidence="3" type="ORF">UFOPK4347_01476</name>
</gene>
<protein>
    <submittedName>
        <fullName evidence="2">Unannotated protein</fullName>
    </submittedName>
</protein>
<evidence type="ECO:0000313" key="2">
    <source>
        <dbReference type="EMBL" id="CAB5024975.1"/>
    </source>
</evidence>
<organism evidence="2">
    <name type="scientific">freshwater metagenome</name>
    <dbReference type="NCBI Taxonomy" id="449393"/>
    <lineage>
        <taxon>unclassified sequences</taxon>
        <taxon>metagenomes</taxon>
        <taxon>ecological metagenomes</taxon>
    </lineage>
</organism>
<sequence length="264" mass="28500">MSKAGLEALEIAVQEVKTVISTLTEEEWSRPSGCKGWSVRDLVAHMSSNYKETVDPSPAPAEPINLPAERMMDMLVDMRDGWTNQQILDEYLAFADQAVAVLASMQEEPLASTVIPLADLGSYPMNQLADAYAFDHYCHLRIDLLAPDGPIERKMPNADAVRLAPAIGWMITGMPQMQADLGRTLSAPITLTLTGPGGGVWTIAPAGADITVTPGKTPGTVADVSSNGHSFINWGTQRSDWREHCKVTGDEPVAAQFLDALNII</sequence>
<dbReference type="Pfam" id="PF11716">
    <property type="entry name" value="MDMPI_N"/>
    <property type="match status" value="1"/>
</dbReference>
<dbReference type="Gene3D" id="1.20.120.450">
    <property type="entry name" value="dinb family like domain"/>
    <property type="match status" value="1"/>
</dbReference>
<reference evidence="2" key="1">
    <citation type="submission" date="2020-05" db="EMBL/GenBank/DDBJ databases">
        <authorList>
            <person name="Chiriac C."/>
            <person name="Salcher M."/>
            <person name="Ghai R."/>
            <person name="Kavagutti S V."/>
        </authorList>
    </citation>
    <scope>NUCLEOTIDE SEQUENCE</scope>
</reference>
<dbReference type="InterPro" id="IPR034660">
    <property type="entry name" value="DinB/YfiT-like"/>
</dbReference>
<feature type="domain" description="Mycothiol-dependent maleylpyruvate isomerase metal-binding" evidence="1">
    <location>
        <begin position="12"/>
        <end position="129"/>
    </location>
</feature>
<dbReference type="EMBL" id="CAFBPN010000061">
    <property type="protein sequence ID" value="CAB5024975.1"/>
    <property type="molecule type" value="Genomic_DNA"/>
</dbReference>
<dbReference type="InterPro" id="IPR017517">
    <property type="entry name" value="Maleyloyr_isom"/>
</dbReference>
<dbReference type="AlphaFoldDB" id="A0A6J7R861"/>
<name>A0A6J7R861_9ZZZZ</name>
<evidence type="ECO:0000313" key="3">
    <source>
        <dbReference type="EMBL" id="CAB5067442.1"/>
    </source>
</evidence>
<dbReference type="EMBL" id="CAFBQU010000057">
    <property type="protein sequence ID" value="CAB5067442.1"/>
    <property type="molecule type" value="Genomic_DNA"/>
</dbReference>